<dbReference type="EMBL" id="JACJJQ010000007">
    <property type="protein sequence ID" value="MBM6753626.1"/>
    <property type="molecule type" value="Genomic_DNA"/>
</dbReference>
<dbReference type="Pfam" id="PF14501">
    <property type="entry name" value="HATPase_c_5"/>
    <property type="match status" value="1"/>
</dbReference>
<gene>
    <name evidence="3" type="ORF">H5993_02440</name>
</gene>
<name>A0ABS2EN27_9LACO</name>
<feature type="transmembrane region" description="Helical" evidence="1">
    <location>
        <begin position="175"/>
        <end position="199"/>
    </location>
</feature>
<reference evidence="3 4" key="1">
    <citation type="journal article" date="2021" name="Sci. Rep.">
        <title>The distribution of antibiotic resistance genes in chicken gut microbiota commensals.</title>
        <authorList>
            <person name="Juricova H."/>
            <person name="Matiasovicova J."/>
            <person name="Kubasova T."/>
            <person name="Cejkova D."/>
            <person name="Rychlik I."/>
        </authorList>
    </citation>
    <scope>NUCLEOTIDE SEQUENCE [LARGE SCALE GENOMIC DNA]</scope>
    <source>
        <strain evidence="3 4">An810</strain>
    </source>
</reference>
<dbReference type="RefSeq" id="WP_204776073.1">
    <property type="nucleotide sequence ID" value="NZ_JACJJQ010000007.1"/>
</dbReference>
<feature type="transmembrane region" description="Helical" evidence="1">
    <location>
        <begin position="12"/>
        <end position="28"/>
    </location>
</feature>
<evidence type="ECO:0000259" key="2">
    <source>
        <dbReference type="Pfam" id="PF14501"/>
    </source>
</evidence>
<keyword evidence="1" id="KW-0812">Transmembrane</keyword>
<organism evidence="3 4">
    <name type="scientific">Limosilactobacillus alvi</name>
    <dbReference type="NCBI Taxonomy" id="990412"/>
    <lineage>
        <taxon>Bacteria</taxon>
        <taxon>Bacillati</taxon>
        <taxon>Bacillota</taxon>
        <taxon>Bacilli</taxon>
        <taxon>Lactobacillales</taxon>
        <taxon>Lactobacillaceae</taxon>
        <taxon>Limosilactobacillus</taxon>
    </lineage>
</organism>
<dbReference type="Gene3D" id="3.30.565.10">
    <property type="entry name" value="Histidine kinase-like ATPase, C-terminal domain"/>
    <property type="match status" value="1"/>
</dbReference>
<keyword evidence="4" id="KW-1185">Reference proteome</keyword>
<feature type="domain" description="Sensor histidine kinase NatK-like C-terminal" evidence="2">
    <location>
        <begin position="322"/>
        <end position="424"/>
    </location>
</feature>
<dbReference type="PANTHER" id="PTHR40448">
    <property type="entry name" value="TWO-COMPONENT SENSOR HISTIDINE KINASE"/>
    <property type="match status" value="1"/>
</dbReference>
<protein>
    <submittedName>
        <fullName evidence="3">GHKL domain-containing protein</fullName>
    </submittedName>
</protein>
<feature type="transmembrane region" description="Helical" evidence="1">
    <location>
        <begin position="146"/>
        <end position="169"/>
    </location>
</feature>
<comment type="caution">
    <text evidence="3">The sequence shown here is derived from an EMBL/GenBank/DDBJ whole genome shotgun (WGS) entry which is preliminary data.</text>
</comment>
<evidence type="ECO:0000313" key="4">
    <source>
        <dbReference type="Proteomes" id="UP000776629"/>
    </source>
</evidence>
<dbReference type="InterPro" id="IPR032834">
    <property type="entry name" value="NatK-like_C"/>
</dbReference>
<keyword evidence="1" id="KW-1133">Transmembrane helix</keyword>
<feature type="transmembrane region" description="Helical" evidence="1">
    <location>
        <begin position="77"/>
        <end position="99"/>
    </location>
</feature>
<evidence type="ECO:0000313" key="3">
    <source>
        <dbReference type="EMBL" id="MBM6753626.1"/>
    </source>
</evidence>
<accession>A0ABS2EN27</accession>
<feature type="transmembrane region" description="Helical" evidence="1">
    <location>
        <begin position="48"/>
        <end position="65"/>
    </location>
</feature>
<proteinExistence type="predicted"/>
<keyword evidence="1" id="KW-0472">Membrane</keyword>
<dbReference type="Proteomes" id="UP000776629">
    <property type="component" value="Unassembled WGS sequence"/>
</dbReference>
<evidence type="ECO:0000256" key="1">
    <source>
        <dbReference type="SAM" id="Phobius"/>
    </source>
</evidence>
<feature type="transmembrane region" description="Helical" evidence="1">
    <location>
        <begin position="105"/>
        <end position="125"/>
    </location>
</feature>
<dbReference type="SUPFAM" id="SSF55874">
    <property type="entry name" value="ATPase domain of HSP90 chaperone/DNA topoisomerase II/histidine kinase"/>
    <property type="match status" value="1"/>
</dbReference>
<sequence>MAINLLFACSKFVFNPFLFSIFLYLILIPSRKKDIQLLPLCGSLIFGYQWGLLVIIIVQIFTLFVSVKSQWTHRILCLYLAMASAPPVSEFLGMTFAMIYPFSDLTLNLICLVPEALLCLGLYSLMSNYQPIINGIRIELSKNLQFFRTVCWILWGLMIIDYSLILASMKIEGKAFIIFVFVYLFTFVLLIINFMLMIIQNHQLTETKVRSAETKQIFAYTDQLEAANLSLRKNRHDYRNSLLALDGYLHDADIVGAKSYLRELIDYHNDLHSATHALFTSLANLKVKPLKYLVLPKLIQAEHMGVKVTVEINKELTEIPGNLVDLTRCLGILLDNALQACISQPSPQLNLIVNRYGNGACSITVQNTISQQLNLKQIFVPGITNKANHAGLGLANLQEIVDHNSDFSLSIRQDSQTIAFELLLQKG</sequence>
<dbReference type="InterPro" id="IPR036890">
    <property type="entry name" value="HATPase_C_sf"/>
</dbReference>
<dbReference type="PANTHER" id="PTHR40448:SF1">
    <property type="entry name" value="TWO-COMPONENT SENSOR HISTIDINE KINASE"/>
    <property type="match status" value="1"/>
</dbReference>